<dbReference type="Proteomes" id="UP000249720">
    <property type="component" value="Unassembled WGS sequence"/>
</dbReference>
<organism evidence="3 4">
    <name type="scientific">Hydrotalea sandarakina</name>
    <dbReference type="NCBI Taxonomy" id="1004304"/>
    <lineage>
        <taxon>Bacteria</taxon>
        <taxon>Pseudomonadati</taxon>
        <taxon>Bacteroidota</taxon>
        <taxon>Chitinophagia</taxon>
        <taxon>Chitinophagales</taxon>
        <taxon>Chitinophagaceae</taxon>
        <taxon>Hydrotalea</taxon>
    </lineage>
</organism>
<protein>
    <submittedName>
        <fullName evidence="3">Uncharacterized protein YbbC (DUF1343 family)</fullName>
    </submittedName>
</protein>
<gene>
    <name evidence="3" type="ORF">LX80_00248</name>
</gene>
<dbReference type="PANTHER" id="PTHR42915:SF1">
    <property type="entry name" value="PEPTIDOGLYCAN BETA-N-ACETYLMURAMIDASE NAMZ"/>
    <property type="match status" value="1"/>
</dbReference>
<dbReference type="Gene3D" id="3.90.1150.140">
    <property type="match status" value="1"/>
</dbReference>
<evidence type="ECO:0000259" key="2">
    <source>
        <dbReference type="Pfam" id="PF20732"/>
    </source>
</evidence>
<evidence type="ECO:0000313" key="4">
    <source>
        <dbReference type="Proteomes" id="UP000249720"/>
    </source>
</evidence>
<sequence>MQTPISGIDVLLDNPPFWHNQNIALITNHAAKNKDGLPGRQALLQHQFNIQLLFSPEHGLQVNGADGAFIADGIDPLTQLPVISLYGKKLQPSADDLKGIDYLLFDIPDVGARFYTYLWTLSYALEASAAYQIPLIVADRPNPISGNISLSEGPMLDSSCASFIGRWPMPIRHSCTLGELANYFNQKMKLNAPLSVIKIANYHRNSFQNEWGLPFIPTSPAIQHFESALCYGGLAFLEATNISEGRSTPYAFTIAGAPWMDALAISKTFNQLSPNYVGTNTIEFIPTQGKFANQLCHGVQLKIIDKEKYQSVFTGLLLIKIIKDLHPIHFAWENYVTNVNPSGVKHLDKLLGIKNAESLFDLPLTKFLTAIAGLLNVENTWQHTIKPYLLY</sequence>
<comment type="caution">
    <text evidence="3">The sequence shown here is derived from an EMBL/GenBank/DDBJ whole genome shotgun (WGS) entry which is preliminary data.</text>
</comment>
<proteinExistence type="predicted"/>
<evidence type="ECO:0000313" key="3">
    <source>
        <dbReference type="EMBL" id="PZX65755.1"/>
    </source>
</evidence>
<dbReference type="Gene3D" id="3.40.50.12170">
    <property type="entry name" value="Uncharacterised protein PF07075, DUF1343"/>
    <property type="match status" value="1"/>
</dbReference>
<keyword evidence="4" id="KW-1185">Reference proteome</keyword>
<dbReference type="InterPro" id="IPR048502">
    <property type="entry name" value="NamZ_N"/>
</dbReference>
<accession>A0A2W7SRU3</accession>
<dbReference type="OrthoDB" id="9801061at2"/>
<feature type="domain" description="Peptidoglycan beta-N-acetylmuramidase NamZ N-terminal" evidence="1">
    <location>
        <begin position="23"/>
        <end position="225"/>
    </location>
</feature>
<dbReference type="AlphaFoldDB" id="A0A2W7SRU3"/>
<name>A0A2W7SRU3_9BACT</name>
<dbReference type="Pfam" id="PF07075">
    <property type="entry name" value="NamZ_N"/>
    <property type="match status" value="1"/>
</dbReference>
<dbReference type="InterPro" id="IPR008302">
    <property type="entry name" value="NamZ"/>
</dbReference>
<dbReference type="EMBL" id="QKZV01000001">
    <property type="protein sequence ID" value="PZX65755.1"/>
    <property type="molecule type" value="Genomic_DNA"/>
</dbReference>
<evidence type="ECO:0000259" key="1">
    <source>
        <dbReference type="Pfam" id="PF07075"/>
    </source>
</evidence>
<dbReference type="GO" id="GO:0033922">
    <property type="term" value="F:peptidoglycan beta-N-acetylmuramidase activity"/>
    <property type="evidence" value="ECO:0007669"/>
    <property type="project" value="InterPro"/>
</dbReference>
<feature type="domain" description="Peptidoglycan beta-N-acetylmuramidase NamZ C-terminal" evidence="2">
    <location>
        <begin position="229"/>
        <end position="391"/>
    </location>
</feature>
<dbReference type="InterPro" id="IPR048503">
    <property type="entry name" value="NamZ_C"/>
</dbReference>
<dbReference type="PIRSF" id="PIRSF016719">
    <property type="entry name" value="UCP016719"/>
    <property type="match status" value="1"/>
</dbReference>
<dbReference type="Pfam" id="PF20732">
    <property type="entry name" value="NamZ_C"/>
    <property type="match status" value="1"/>
</dbReference>
<dbReference type="PANTHER" id="PTHR42915">
    <property type="entry name" value="HYPOTHETICAL 460 KDA PROTEIN IN FEUA-SIGW INTERGENIC REGION [PRECURSOR]"/>
    <property type="match status" value="1"/>
</dbReference>
<reference evidence="3 4" key="1">
    <citation type="submission" date="2018-06" db="EMBL/GenBank/DDBJ databases">
        <title>Genomic Encyclopedia of Archaeal and Bacterial Type Strains, Phase II (KMG-II): from individual species to whole genera.</title>
        <authorList>
            <person name="Goeker M."/>
        </authorList>
    </citation>
    <scope>NUCLEOTIDE SEQUENCE [LARGE SCALE GENOMIC DNA]</scope>
    <source>
        <strain evidence="3 4">DSM 23241</strain>
    </source>
</reference>
<dbReference type="RefSeq" id="WP_111293216.1">
    <property type="nucleotide sequence ID" value="NZ_QKZV01000001.1"/>
</dbReference>